<sequence length="76" mass="8004">MSKQTRIREARAITRGLARGFAIVLSVLFVLSGALSCAAGDLTPLLAAVALAVVSYALLGALHAAEIHRIRRSPLH</sequence>
<feature type="transmembrane region" description="Helical" evidence="1">
    <location>
        <begin position="21"/>
        <end position="39"/>
    </location>
</feature>
<reference evidence="2" key="1">
    <citation type="submission" date="2022-05" db="EMBL/GenBank/DDBJ databases">
        <title>Genomic analysis of Brachybacterium sp. CBA3104.</title>
        <authorList>
            <person name="Roh S.W."/>
            <person name="Kim Y.B."/>
            <person name="Kim Y."/>
        </authorList>
    </citation>
    <scope>NUCLEOTIDE SEQUENCE</scope>
    <source>
        <strain evidence="2">CBA3104</strain>
    </source>
</reference>
<keyword evidence="1" id="KW-0812">Transmembrane</keyword>
<organism evidence="2 3">
    <name type="scientific">Brachybacterium kimchii</name>
    <dbReference type="NCBI Taxonomy" id="2942909"/>
    <lineage>
        <taxon>Bacteria</taxon>
        <taxon>Bacillati</taxon>
        <taxon>Actinomycetota</taxon>
        <taxon>Actinomycetes</taxon>
        <taxon>Micrococcales</taxon>
        <taxon>Dermabacteraceae</taxon>
        <taxon>Brachybacterium</taxon>
    </lineage>
</organism>
<proteinExistence type="predicted"/>
<evidence type="ECO:0000313" key="3">
    <source>
        <dbReference type="Proteomes" id="UP001055868"/>
    </source>
</evidence>
<keyword evidence="3" id="KW-1185">Reference proteome</keyword>
<evidence type="ECO:0000313" key="2">
    <source>
        <dbReference type="EMBL" id="UQN30577.1"/>
    </source>
</evidence>
<dbReference type="Proteomes" id="UP001055868">
    <property type="component" value="Chromosome"/>
</dbReference>
<name>A0ABY4N9V0_9MICO</name>
<gene>
    <name evidence="2" type="ORF">M4486_04490</name>
</gene>
<feature type="transmembrane region" description="Helical" evidence="1">
    <location>
        <begin position="45"/>
        <end position="65"/>
    </location>
</feature>
<protein>
    <submittedName>
        <fullName evidence="2">Uncharacterized protein</fullName>
    </submittedName>
</protein>
<dbReference type="EMBL" id="CP097218">
    <property type="protein sequence ID" value="UQN30577.1"/>
    <property type="molecule type" value="Genomic_DNA"/>
</dbReference>
<accession>A0ABY4N9V0</accession>
<keyword evidence="1" id="KW-0472">Membrane</keyword>
<evidence type="ECO:0000256" key="1">
    <source>
        <dbReference type="SAM" id="Phobius"/>
    </source>
</evidence>
<dbReference type="RefSeq" id="WP_239203760.1">
    <property type="nucleotide sequence ID" value="NZ_CP097218.1"/>
</dbReference>
<keyword evidence="1" id="KW-1133">Transmembrane helix</keyword>